<organism evidence="2 3">
    <name type="scientific">Micromonas commoda (strain RCC299 / NOUM17 / CCMP2709)</name>
    <name type="common">Picoplanktonic green alga</name>
    <dbReference type="NCBI Taxonomy" id="296587"/>
    <lineage>
        <taxon>Eukaryota</taxon>
        <taxon>Viridiplantae</taxon>
        <taxon>Chlorophyta</taxon>
        <taxon>Mamiellophyceae</taxon>
        <taxon>Mamiellales</taxon>
        <taxon>Mamiellaceae</taxon>
        <taxon>Micromonas</taxon>
    </lineage>
</organism>
<gene>
    <name evidence="2" type="ORF">MICPUN_57362</name>
</gene>
<evidence type="ECO:0000313" key="3">
    <source>
        <dbReference type="Proteomes" id="UP000002009"/>
    </source>
</evidence>
<dbReference type="OMA" id="DYHGVDK"/>
<keyword evidence="3" id="KW-1185">Reference proteome</keyword>
<protein>
    <submittedName>
        <fullName evidence="2">Uncharacterized protein</fullName>
    </submittedName>
</protein>
<dbReference type="EMBL" id="CP001324">
    <property type="protein sequence ID" value="ACO62401.1"/>
    <property type="molecule type" value="Genomic_DNA"/>
</dbReference>
<dbReference type="GeneID" id="8241905"/>
<proteinExistence type="predicted"/>
<dbReference type="KEGG" id="mis:MICPUN_57362"/>
<reference evidence="2 3" key="1">
    <citation type="journal article" date="2009" name="Science">
        <title>Green evolution and dynamic adaptations revealed by genomes of the marine picoeukaryotes Micromonas.</title>
        <authorList>
            <person name="Worden A.Z."/>
            <person name="Lee J.H."/>
            <person name="Mock T."/>
            <person name="Rouze P."/>
            <person name="Simmons M.P."/>
            <person name="Aerts A.L."/>
            <person name="Allen A.E."/>
            <person name="Cuvelier M.L."/>
            <person name="Derelle E."/>
            <person name="Everett M.V."/>
            <person name="Foulon E."/>
            <person name="Grimwood J."/>
            <person name="Gundlach H."/>
            <person name="Henrissat B."/>
            <person name="Napoli C."/>
            <person name="McDonald S.M."/>
            <person name="Parker M.S."/>
            <person name="Rombauts S."/>
            <person name="Salamov A."/>
            <person name="Von Dassow P."/>
            <person name="Badger J.H."/>
            <person name="Coutinho P.M."/>
            <person name="Demir E."/>
            <person name="Dubchak I."/>
            <person name="Gentemann C."/>
            <person name="Eikrem W."/>
            <person name="Gready J.E."/>
            <person name="John U."/>
            <person name="Lanier W."/>
            <person name="Lindquist E.A."/>
            <person name="Lucas S."/>
            <person name="Mayer K.F."/>
            <person name="Moreau H."/>
            <person name="Not F."/>
            <person name="Otillar R."/>
            <person name="Panaud O."/>
            <person name="Pangilinan J."/>
            <person name="Paulsen I."/>
            <person name="Piegu B."/>
            <person name="Poliakov A."/>
            <person name="Robbens S."/>
            <person name="Schmutz J."/>
            <person name="Toulza E."/>
            <person name="Wyss T."/>
            <person name="Zelensky A."/>
            <person name="Zhou K."/>
            <person name="Armbrust E.V."/>
            <person name="Bhattacharya D."/>
            <person name="Goodenough U.W."/>
            <person name="Van de Peer Y."/>
            <person name="Grigoriev I.V."/>
        </authorList>
    </citation>
    <scope>NUCLEOTIDE SEQUENCE [LARGE SCALE GENOMIC DNA]</scope>
    <source>
        <strain evidence="3">RCC299 / NOUM17</strain>
    </source>
</reference>
<evidence type="ECO:0000256" key="1">
    <source>
        <dbReference type="SAM" id="MobiDB-lite"/>
    </source>
</evidence>
<dbReference type="AlphaFoldDB" id="C1E2T7"/>
<dbReference type="RefSeq" id="XP_002501143.1">
    <property type="nucleotide sequence ID" value="XM_002501097.1"/>
</dbReference>
<accession>C1E2T7</accession>
<dbReference type="Proteomes" id="UP000002009">
    <property type="component" value="Chromosome 3"/>
</dbReference>
<name>C1E2T7_MICCC</name>
<feature type="region of interest" description="Disordered" evidence="1">
    <location>
        <begin position="1"/>
        <end position="43"/>
    </location>
</feature>
<dbReference type="InParanoid" id="C1E2T7"/>
<dbReference type="OrthoDB" id="10446923at2759"/>
<sequence length="97" mass="10872">MGKIQRSVMPKGGRRGSTGLKGKIHRSVSRPPVKKTISRDRSKDYHGVDKLELKIRALEEEEAAGWPGCNALIIKAKVKELKNARAKLAIKDQKQER</sequence>
<evidence type="ECO:0000313" key="2">
    <source>
        <dbReference type="EMBL" id="ACO62401.1"/>
    </source>
</evidence>